<evidence type="ECO:0000313" key="1">
    <source>
        <dbReference type="EMBL" id="DAD91541.1"/>
    </source>
</evidence>
<dbReference type="EMBL" id="BK015115">
    <property type="protein sequence ID" value="DAD91541.1"/>
    <property type="molecule type" value="Genomic_DNA"/>
</dbReference>
<dbReference type="InterPro" id="IPR056931">
    <property type="entry name" value="D14-like"/>
</dbReference>
<proteinExistence type="predicted"/>
<name>A0A8S5N9T5_9CAUD</name>
<accession>A0A8S5N9T5</accession>
<dbReference type="InterPro" id="IPR011856">
    <property type="entry name" value="tRNA_endonuc-like_dom_sf"/>
</dbReference>
<reference evidence="1" key="1">
    <citation type="journal article" date="2021" name="Proc. Natl. Acad. Sci. U.S.A.">
        <title>A Catalog of Tens of Thousands of Viruses from Human Metagenomes Reveals Hidden Associations with Chronic Diseases.</title>
        <authorList>
            <person name="Tisza M.J."/>
            <person name="Buck C.B."/>
        </authorList>
    </citation>
    <scope>NUCLEOTIDE SEQUENCE</scope>
    <source>
        <strain evidence="1">Ctx322</strain>
    </source>
</reference>
<sequence>MSKINSKQKGSRFERVVCKVFSKWTGFEFQRVPQSGGLRWKKADNITSDVTCTDPRHGRRCLISIECKSYQDIRFEHILLQNKSCKILSFWEQAYGDANRANKVPFLVMHYNGMPKEEAFVMVNNSTAKLMLSQGKLTKPRMAIQWNNYEQSEDVLYVFMLSDLINLDYRVLHKELRKLHKASNK</sequence>
<dbReference type="Pfam" id="PF24608">
    <property type="entry name" value="PDDEXK_15"/>
    <property type="match status" value="1"/>
</dbReference>
<organism evidence="1">
    <name type="scientific">Myoviridae sp. ctx322</name>
    <dbReference type="NCBI Taxonomy" id="2826711"/>
    <lineage>
        <taxon>Viruses</taxon>
        <taxon>Duplodnaviria</taxon>
        <taxon>Heunggongvirae</taxon>
        <taxon>Uroviricota</taxon>
        <taxon>Caudoviricetes</taxon>
    </lineage>
</organism>
<dbReference type="Gene3D" id="3.40.1350.10">
    <property type="match status" value="1"/>
</dbReference>
<dbReference type="GO" id="GO:0003676">
    <property type="term" value="F:nucleic acid binding"/>
    <property type="evidence" value="ECO:0007669"/>
    <property type="project" value="InterPro"/>
</dbReference>
<protein>
    <submittedName>
        <fullName evidence="1">Holliday junction resolvase</fullName>
    </submittedName>
</protein>